<dbReference type="OrthoDB" id="5808861at2759"/>
<dbReference type="Proteomes" id="UP000614601">
    <property type="component" value="Unassembled WGS sequence"/>
</dbReference>
<reference evidence="1" key="1">
    <citation type="submission" date="2020-09" db="EMBL/GenBank/DDBJ databases">
        <authorList>
            <person name="Kikuchi T."/>
        </authorList>
    </citation>
    <scope>NUCLEOTIDE SEQUENCE</scope>
    <source>
        <strain evidence="1">SH1</strain>
    </source>
</reference>
<name>A0A811L9V1_9BILA</name>
<evidence type="ECO:0000313" key="2">
    <source>
        <dbReference type="Proteomes" id="UP000614601"/>
    </source>
</evidence>
<organism evidence="1 2">
    <name type="scientific">Bursaphelenchus okinawaensis</name>
    <dbReference type="NCBI Taxonomy" id="465554"/>
    <lineage>
        <taxon>Eukaryota</taxon>
        <taxon>Metazoa</taxon>
        <taxon>Ecdysozoa</taxon>
        <taxon>Nematoda</taxon>
        <taxon>Chromadorea</taxon>
        <taxon>Rhabditida</taxon>
        <taxon>Tylenchina</taxon>
        <taxon>Tylenchomorpha</taxon>
        <taxon>Aphelenchoidea</taxon>
        <taxon>Aphelenchoididae</taxon>
        <taxon>Bursaphelenchus</taxon>
    </lineage>
</organism>
<dbReference type="EMBL" id="CAJFCW020000005">
    <property type="protein sequence ID" value="CAG9119516.1"/>
    <property type="molecule type" value="Genomic_DNA"/>
</dbReference>
<proteinExistence type="predicted"/>
<accession>A0A811L9V1</accession>
<dbReference type="AlphaFoldDB" id="A0A811L9V1"/>
<comment type="caution">
    <text evidence="1">The sequence shown here is derived from an EMBL/GenBank/DDBJ whole genome shotgun (WGS) entry which is preliminary data.</text>
</comment>
<evidence type="ECO:0000313" key="1">
    <source>
        <dbReference type="EMBL" id="CAD5224058.1"/>
    </source>
</evidence>
<gene>
    <name evidence="1" type="ORF">BOKJ2_LOCUS10828</name>
</gene>
<protein>
    <submittedName>
        <fullName evidence="1">Uncharacterized protein</fullName>
    </submittedName>
</protein>
<keyword evidence="2" id="KW-1185">Reference proteome</keyword>
<dbReference type="Proteomes" id="UP000783686">
    <property type="component" value="Unassembled WGS sequence"/>
</dbReference>
<sequence>MEDEVKVQVTADSDFVNSDSFSHCSSDEDVKEHTEASSSGFFEVCDAIDKFNESQLRRSQRPRKKKIIDEEEPLSEVESSDGDFNVSEKLKNLDLWRFNRSKKTEVYRVSSGLQFEETSDTEDAELTQFLRTGVFKKCYESSPKDLFDVKKVPGTTLNTTINDVIKKSWLDDGVKEVMKEVVNNVLSHNMSVKRAVKQYNLDWMELDSVLSAIYEVFGYDEYGFKSKEIRLPDTNVDFGGLIKPLRKKVPKKNVTSTPKKFMDFDGVEEVSKEAESKMFGNSKRKSVNNFSILGKQANGRKYARYGIYIPKHWKKHKEAIKAGICRSLEFHNYRSHKMAERKVKVEDKYLAIEDILLNGGSVKQNSVKYDINYSTLQNFSHRAIYVVSKVLGETAMLSSTIRRREEGWSWEEIFRESVKDAPSCCVRVFFDRH</sequence>
<dbReference type="EMBL" id="CAJFDH010000005">
    <property type="protein sequence ID" value="CAD5224058.1"/>
    <property type="molecule type" value="Genomic_DNA"/>
</dbReference>